<evidence type="ECO:0000256" key="6">
    <source>
        <dbReference type="ARBA" id="ARBA00022777"/>
    </source>
</evidence>
<feature type="transmembrane region" description="Helical" evidence="8">
    <location>
        <begin position="70"/>
        <end position="93"/>
    </location>
</feature>
<dbReference type="GO" id="GO:0000155">
    <property type="term" value="F:phosphorelay sensor kinase activity"/>
    <property type="evidence" value="ECO:0007669"/>
    <property type="project" value="InterPro"/>
</dbReference>
<feature type="domain" description="DUF7134" evidence="10">
    <location>
        <begin position="18"/>
        <end position="161"/>
    </location>
</feature>
<gene>
    <name evidence="11" type="primary">desK_3</name>
    <name evidence="11" type="ORF">GALL_323390</name>
</gene>
<dbReference type="Gene3D" id="1.20.5.1930">
    <property type="match status" value="1"/>
</dbReference>
<keyword evidence="8" id="KW-0812">Transmembrane</keyword>
<accession>A0A1J5QR06</accession>
<keyword evidence="5" id="KW-0547">Nucleotide-binding</keyword>
<dbReference type="Pfam" id="PF23539">
    <property type="entry name" value="DUF7134"/>
    <property type="match status" value="1"/>
</dbReference>
<dbReference type="AlphaFoldDB" id="A0A1J5QR06"/>
<evidence type="ECO:0000256" key="5">
    <source>
        <dbReference type="ARBA" id="ARBA00022741"/>
    </source>
</evidence>
<proteinExistence type="predicted"/>
<dbReference type="InterPro" id="IPR036890">
    <property type="entry name" value="HATPase_C_sf"/>
</dbReference>
<dbReference type="GO" id="GO:0046983">
    <property type="term" value="F:protein dimerization activity"/>
    <property type="evidence" value="ECO:0007669"/>
    <property type="project" value="InterPro"/>
</dbReference>
<protein>
    <recommendedName>
        <fullName evidence="2">histidine kinase</fullName>
        <ecNumber evidence="2">2.7.13.3</ecNumber>
    </recommendedName>
</protein>
<evidence type="ECO:0000256" key="1">
    <source>
        <dbReference type="ARBA" id="ARBA00000085"/>
    </source>
</evidence>
<dbReference type="Pfam" id="PF07730">
    <property type="entry name" value="HisKA_3"/>
    <property type="match status" value="1"/>
</dbReference>
<evidence type="ECO:0000256" key="3">
    <source>
        <dbReference type="ARBA" id="ARBA00022553"/>
    </source>
</evidence>
<evidence type="ECO:0000256" key="4">
    <source>
        <dbReference type="ARBA" id="ARBA00022679"/>
    </source>
</evidence>
<sequence length="402" mass="40681">MVTSSSGRAGSSGAIARSDRAPAGADVGLGIVLALVATVHASLDGAPWPISAGAAVACLGLGARRRWPAAVLAVLVVVTSLAAVAGHPLALLFVATEVGLYSVAVRTTRTRTLLAAALTGAVLFLSARTVTQGPPTEPATLIVVVWTALAAAVGDAVRNHRAYVTALAERADRAEETRDAVARARVTEERVRIARELHDVVAHHLAVINVHAGLAARSVRTAPDQAEGSLTHVQEAARTALDELGAVLRVLRAGTADDGPDAEPPAPGLADLDALLRSFTAIGLAVRTSTTGRPLALDPACDLTAYRVVQEALTNAHKHGAGGTVLVRLDHGPDGLDLMVSNPATWPPTAPATGGPGTGNGLLGMRGRVGSIGGGLAAGADRDGTFRVTAHIPAAPTTGPGR</sequence>
<keyword evidence="8" id="KW-0472">Membrane</keyword>
<dbReference type="CDD" id="cd16917">
    <property type="entry name" value="HATPase_UhpB-NarQ-NarX-like"/>
    <property type="match status" value="1"/>
</dbReference>
<dbReference type="PANTHER" id="PTHR24421">
    <property type="entry name" value="NITRATE/NITRITE SENSOR PROTEIN NARX-RELATED"/>
    <property type="match status" value="1"/>
</dbReference>
<feature type="transmembrane region" description="Helical" evidence="8">
    <location>
        <begin position="21"/>
        <end position="40"/>
    </location>
</feature>
<dbReference type="InterPro" id="IPR055558">
    <property type="entry name" value="DUF7134"/>
</dbReference>
<evidence type="ECO:0000256" key="8">
    <source>
        <dbReference type="SAM" id="Phobius"/>
    </source>
</evidence>
<organism evidence="11">
    <name type="scientific">mine drainage metagenome</name>
    <dbReference type="NCBI Taxonomy" id="410659"/>
    <lineage>
        <taxon>unclassified sequences</taxon>
        <taxon>metagenomes</taxon>
        <taxon>ecological metagenomes</taxon>
    </lineage>
</organism>
<feature type="domain" description="Signal transduction histidine kinase subgroup 3 dimerisation and phosphoacceptor" evidence="9">
    <location>
        <begin position="189"/>
        <end position="254"/>
    </location>
</feature>
<comment type="caution">
    <text evidence="11">The sequence shown here is derived from an EMBL/GenBank/DDBJ whole genome shotgun (WGS) entry which is preliminary data.</text>
</comment>
<dbReference type="EC" id="2.7.13.3" evidence="2"/>
<keyword evidence="4 11" id="KW-0808">Transferase</keyword>
<dbReference type="SUPFAM" id="SSF55874">
    <property type="entry name" value="ATPase domain of HSP90 chaperone/DNA topoisomerase II/histidine kinase"/>
    <property type="match status" value="1"/>
</dbReference>
<dbReference type="GO" id="GO:0005524">
    <property type="term" value="F:ATP binding"/>
    <property type="evidence" value="ECO:0007669"/>
    <property type="project" value="UniProtKB-KW"/>
</dbReference>
<evidence type="ECO:0000259" key="9">
    <source>
        <dbReference type="Pfam" id="PF07730"/>
    </source>
</evidence>
<feature type="transmembrane region" description="Helical" evidence="8">
    <location>
        <begin position="46"/>
        <end position="63"/>
    </location>
</feature>
<name>A0A1J5QR06_9ZZZZ</name>
<comment type="catalytic activity">
    <reaction evidence="1">
        <text>ATP + protein L-histidine = ADP + protein N-phospho-L-histidine.</text>
        <dbReference type="EC" id="2.7.13.3"/>
    </reaction>
</comment>
<dbReference type="Gene3D" id="3.30.565.10">
    <property type="entry name" value="Histidine kinase-like ATPase, C-terminal domain"/>
    <property type="match status" value="1"/>
</dbReference>
<evidence type="ECO:0000256" key="7">
    <source>
        <dbReference type="ARBA" id="ARBA00022840"/>
    </source>
</evidence>
<dbReference type="InterPro" id="IPR050482">
    <property type="entry name" value="Sensor_HK_TwoCompSys"/>
</dbReference>
<evidence type="ECO:0000259" key="10">
    <source>
        <dbReference type="Pfam" id="PF23539"/>
    </source>
</evidence>
<dbReference type="EMBL" id="MLJW01000519">
    <property type="protein sequence ID" value="OIQ85818.1"/>
    <property type="molecule type" value="Genomic_DNA"/>
</dbReference>
<dbReference type="PANTHER" id="PTHR24421:SF10">
    <property type="entry name" value="NITRATE_NITRITE SENSOR PROTEIN NARQ"/>
    <property type="match status" value="1"/>
</dbReference>
<keyword evidence="3" id="KW-0597">Phosphoprotein</keyword>
<dbReference type="InterPro" id="IPR011712">
    <property type="entry name" value="Sig_transdc_His_kin_sub3_dim/P"/>
</dbReference>
<keyword evidence="8" id="KW-1133">Transmembrane helix</keyword>
<keyword evidence="6 11" id="KW-0418">Kinase</keyword>
<reference evidence="11" key="1">
    <citation type="submission" date="2016-10" db="EMBL/GenBank/DDBJ databases">
        <title>Sequence of Gallionella enrichment culture.</title>
        <authorList>
            <person name="Poehlein A."/>
            <person name="Muehling M."/>
            <person name="Daniel R."/>
        </authorList>
    </citation>
    <scope>NUCLEOTIDE SEQUENCE</scope>
</reference>
<dbReference type="GO" id="GO:0016020">
    <property type="term" value="C:membrane"/>
    <property type="evidence" value="ECO:0007669"/>
    <property type="project" value="InterPro"/>
</dbReference>
<evidence type="ECO:0000313" key="11">
    <source>
        <dbReference type="EMBL" id="OIQ85818.1"/>
    </source>
</evidence>
<evidence type="ECO:0000256" key="2">
    <source>
        <dbReference type="ARBA" id="ARBA00012438"/>
    </source>
</evidence>
<keyword evidence="7" id="KW-0067">ATP-binding</keyword>